<dbReference type="Gene3D" id="3.40.50.300">
    <property type="entry name" value="P-loop containing nucleotide triphosphate hydrolases"/>
    <property type="match status" value="2"/>
</dbReference>
<name>A0ABM1SWB5_LIMPO</name>
<dbReference type="InterPro" id="IPR052266">
    <property type="entry name" value="Miro-EF-hand_domain"/>
</dbReference>
<dbReference type="RefSeq" id="XP_022247921.1">
    <property type="nucleotide sequence ID" value="XM_022392213.1"/>
</dbReference>
<dbReference type="PROSITE" id="PS51419">
    <property type="entry name" value="RAB"/>
    <property type="match status" value="1"/>
</dbReference>
<evidence type="ECO:0000256" key="8">
    <source>
        <dbReference type="ARBA" id="ARBA00022801"/>
    </source>
</evidence>
<dbReference type="InterPro" id="IPR013566">
    <property type="entry name" value="EF_hand_assoc_1"/>
</dbReference>
<dbReference type="PANTHER" id="PTHR46819:SF1">
    <property type="entry name" value="EF-HAND CALCIUM-BINDING DOMAIN-CONTAINING PROTEIN 7"/>
    <property type="match status" value="1"/>
</dbReference>
<dbReference type="Gene3D" id="1.10.238.10">
    <property type="entry name" value="EF-hand"/>
    <property type="match status" value="2"/>
</dbReference>
<keyword evidence="18" id="KW-1185">Reference proteome</keyword>
<dbReference type="InterPro" id="IPR002048">
    <property type="entry name" value="EF_hand_dom"/>
</dbReference>
<evidence type="ECO:0000256" key="7">
    <source>
        <dbReference type="ARBA" id="ARBA00022787"/>
    </source>
</evidence>
<dbReference type="InterPro" id="IPR013567">
    <property type="entry name" value="EF_hand_assoc_2"/>
</dbReference>
<evidence type="ECO:0000256" key="4">
    <source>
        <dbReference type="ARBA" id="ARBA00022723"/>
    </source>
</evidence>
<dbReference type="SMART" id="SM00174">
    <property type="entry name" value="RHO"/>
    <property type="match status" value="1"/>
</dbReference>
<dbReference type="SUPFAM" id="SSF52540">
    <property type="entry name" value="P-loop containing nucleoside triphosphate hydrolases"/>
    <property type="match status" value="2"/>
</dbReference>
<evidence type="ECO:0000313" key="19">
    <source>
        <dbReference type="RefSeq" id="XP_022247921.1"/>
    </source>
</evidence>
<dbReference type="InterPro" id="IPR001806">
    <property type="entry name" value="Small_GTPase"/>
</dbReference>
<keyword evidence="12 14" id="KW-0342">GTP-binding</keyword>
<sequence length="650" mass="73890">MGRSNGRRDVRILLVGEPGVGKTSLILSLVSEEFPEEVPPRAEEITIPADVTPEKVPTHIVDYSSQEQDENILLEEINKANVVCVVYSVDDDDTIDRITSYWLPFIRDHLGEDHNTPVVLVGNKTDLVEYSSLDMILPIMNQFEEVETCVECSARTLKNISELFYYAQKAVLHPTAPLYLPVERDLTEKCKKALTRVFKICDMDNDGSLNDVELNDFQRRCFNAPLNPQALDDVKAIVKKNVDEGISNTGLTLKGFLFLHTLFIQRGRHETTWTVLRKFGYDDNLFLSKDYLSPNLKVPVGCSTELSHQGYQFLHKLFEKHDLDQDGCLSSLELQDLFSICPILPWGPELPYTVPTNEKGWITLQGFLAQWTLTTTLDVQRTLEYLAYLGYIYSPDDNQLSAIHVTREKKVDLQKRQTGRNVFQCHVIGPQGAGKTTFMQGFLGKTLDQQENLNKAHLSRYTINSVQVYGQEKYLLLHEIDIFGINDTLTPPELQCDVVCLMYDASHSRSFEYIARIYLKYFSDSRVPVLIVAAKSDQEPIRQEYLLQPSQFCSKHKLPPPQHFSAKNGIKKEVFVKLATMSAYPSLRRLVHVLLLRPTPTWLTEHLRQISQVSFSSDSTVWLKAGLGMAALALVGVFIVKVLKSNPEKR</sequence>
<protein>
    <recommendedName>
        <fullName evidence="14">Mitochondrial Rho GTPase</fullName>
        <ecNumber evidence="14">3.6.5.-</ecNumber>
    </recommendedName>
</protein>
<reference evidence="19" key="1">
    <citation type="submission" date="2025-08" db="UniProtKB">
        <authorList>
            <consortium name="RefSeq"/>
        </authorList>
    </citation>
    <scope>IDENTIFICATION</scope>
    <source>
        <tissue evidence="19">Muscle</tissue>
    </source>
</reference>
<evidence type="ECO:0000256" key="1">
    <source>
        <dbReference type="ARBA" id="ARBA00004200"/>
    </source>
</evidence>
<dbReference type="SMART" id="SM00173">
    <property type="entry name" value="RAS"/>
    <property type="match status" value="1"/>
</dbReference>
<comment type="similarity">
    <text evidence="2 14">Belongs to the mitochondrial Rho GTPase family.</text>
</comment>
<evidence type="ECO:0000256" key="6">
    <source>
        <dbReference type="ARBA" id="ARBA00022741"/>
    </source>
</evidence>
<dbReference type="PROSITE" id="PS50222">
    <property type="entry name" value="EF_HAND_2"/>
    <property type="match status" value="1"/>
</dbReference>
<dbReference type="PANTHER" id="PTHR46819">
    <property type="entry name" value="EF-HAND CALCIUM-BINDING DOMAIN-CONTAINING PROTEIN 7"/>
    <property type="match status" value="1"/>
</dbReference>
<feature type="domain" description="Miro" evidence="17">
    <location>
        <begin position="420"/>
        <end position="584"/>
    </location>
</feature>
<evidence type="ECO:0000256" key="5">
    <source>
        <dbReference type="ARBA" id="ARBA00022737"/>
    </source>
</evidence>
<comment type="function">
    <text evidence="14">Mitochondrial GTPase involved in mitochondrial trafficking. Probably involved in control of anterograde transport of mitochondria and their subcellular distribution.</text>
</comment>
<comment type="subcellular location">
    <subcellularLocation>
        <location evidence="1 14">Mitochondrion outer membrane</location>
        <topology evidence="1 14">Single-pass type IV membrane protein</topology>
    </subcellularLocation>
</comment>
<dbReference type="SMART" id="SM00175">
    <property type="entry name" value="RAB"/>
    <property type="match status" value="1"/>
</dbReference>
<feature type="transmembrane region" description="Helical" evidence="15">
    <location>
        <begin position="621"/>
        <end position="643"/>
    </location>
</feature>
<evidence type="ECO:0000259" key="17">
    <source>
        <dbReference type="PROSITE" id="PS51423"/>
    </source>
</evidence>
<organism evidence="18 19">
    <name type="scientific">Limulus polyphemus</name>
    <name type="common">Atlantic horseshoe crab</name>
    <dbReference type="NCBI Taxonomy" id="6850"/>
    <lineage>
        <taxon>Eukaryota</taxon>
        <taxon>Metazoa</taxon>
        <taxon>Ecdysozoa</taxon>
        <taxon>Arthropoda</taxon>
        <taxon>Chelicerata</taxon>
        <taxon>Merostomata</taxon>
        <taxon>Xiphosura</taxon>
        <taxon>Limulidae</taxon>
        <taxon>Limulus</taxon>
    </lineage>
</organism>
<dbReference type="InterPro" id="IPR011992">
    <property type="entry name" value="EF-hand-dom_pair"/>
</dbReference>
<keyword evidence="3 15" id="KW-0812">Transmembrane</keyword>
<keyword evidence="4" id="KW-0479">Metal-binding</keyword>
<evidence type="ECO:0000259" key="16">
    <source>
        <dbReference type="PROSITE" id="PS50222"/>
    </source>
</evidence>
<dbReference type="EC" id="3.6.5.-" evidence="14"/>
<keyword evidence="11 14" id="KW-0496">Mitochondrion</keyword>
<dbReference type="PRINTS" id="PR00449">
    <property type="entry name" value="RASTRNSFRMNG"/>
</dbReference>
<evidence type="ECO:0000256" key="10">
    <source>
        <dbReference type="ARBA" id="ARBA00022989"/>
    </source>
</evidence>
<accession>A0ABM1SWB5</accession>
<dbReference type="PROSITE" id="PS51423">
    <property type="entry name" value="MIRO"/>
    <property type="match status" value="2"/>
</dbReference>
<evidence type="ECO:0000256" key="12">
    <source>
        <dbReference type="ARBA" id="ARBA00023134"/>
    </source>
</evidence>
<evidence type="ECO:0000256" key="3">
    <source>
        <dbReference type="ARBA" id="ARBA00022692"/>
    </source>
</evidence>
<keyword evidence="6 14" id="KW-0547">Nucleotide-binding</keyword>
<dbReference type="InterPro" id="IPR027417">
    <property type="entry name" value="P-loop_NTPase"/>
</dbReference>
<dbReference type="Pfam" id="PF00071">
    <property type="entry name" value="Ras"/>
    <property type="match status" value="1"/>
</dbReference>
<dbReference type="Pfam" id="PF08355">
    <property type="entry name" value="EF_assoc_1"/>
    <property type="match status" value="1"/>
</dbReference>
<keyword evidence="9 14" id="KW-0106">Calcium</keyword>
<keyword evidence="5" id="KW-0677">Repeat</keyword>
<dbReference type="PROSITE" id="PS00018">
    <property type="entry name" value="EF_HAND_1"/>
    <property type="match status" value="2"/>
</dbReference>
<dbReference type="NCBIfam" id="TIGR00231">
    <property type="entry name" value="small_GTP"/>
    <property type="match status" value="1"/>
</dbReference>
<evidence type="ECO:0000256" key="9">
    <source>
        <dbReference type="ARBA" id="ARBA00022837"/>
    </source>
</evidence>
<dbReference type="InterPro" id="IPR018247">
    <property type="entry name" value="EF_Hand_1_Ca_BS"/>
</dbReference>
<feature type="domain" description="EF-hand" evidence="16">
    <location>
        <begin position="309"/>
        <end position="344"/>
    </location>
</feature>
<evidence type="ECO:0000313" key="18">
    <source>
        <dbReference type="Proteomes" id="UP000694941"/>
    </source>
</evidence>
<dbReference type="SUPFAM" id="SSF47473">
    <property type="entry name" value="EF-hand"/>
    <property type="match status" value="1"/>
</dbReference>
<keyword evidence="7 14" id="KW-1000">Mitochondrion outer membrane</keyword>
<keyword evidence="10 15" id="KW-1133">Transmembrane helix</keyword>
<evidence type="ECO:0000256" key="2">
    <source>
        <dbReference type="ARBA" id="ARBA00007981"/>
    </source>
</evidence>
<keyword evidence="13 14" id="KW-0472">Membrane</keyword>
<gene>
    <name evidence="19" type="primary">LOC106464487</name>
</gene>
<keyword evidence="8 14" id="KW-0378">Hydrolase</keyword>
<evidence type="ECO:0000256" key="15">
    <source>
        <dbReference type="SAM" id="Phobius"/>
    </source>
</evidence>
<dbReference type="CDD" id="cd01893">
    <property type="entry name" value="Miro1"/>
    <property type="match status" value="1"/>
</dbReference>
<dbReference type="CDD" id="cd01892">
    <property type="entry name" value="Miro2"/>
    <property type="match status" value="1"/>
</dbReference>
<dbReference type="InterPro" id="IPR020860">
    <property type="entry name" value="MIRO_dom"/>
</dbReference>
<dbReference type="GeneID" id="106464487"/>
<evidence type="ECO:0000256" key="11">
    <source>
        <dbReference type="ARBA" id="ARBA00023128"/>
    </source>
</evidence>
<evidence type="ECO:0000256" key="13">
    <source>
        <dbReference type="ARBA" id="ARBA00023136"/>
    </source>
</evidence>
<dbReference type="InterPro" id="IPR021181">
    <property type="entry name" value="Miro"/>
</dbReference>
<proteinExistence type="inferred from homology"/>
<dbReference type="Pfam" id="PF08356">
    <property type="entry name" value="EF_assoc_2"/>
    <property type="match status" value="1"/>
</dbReference>
<dbReference type="InterPro" id="IPR005225">
    <property type="entry name" value="Small_GTP-bd"/>
</dbReference>
<evidence type="ECO:0000256" key="14">
    <source>
        <dbReference type="PIRNR" id="PIRNR037488"/>
    </source>
</evidence>
<dbReference type="Proteomes" id="UP000694941">
    <property type="component" value="Unplaced"/>
</dbReference>
<feature type="domain" description="Miro" evidence="17">
    <location>
        <begin position="7"/>
        <end position="173"/>
    </location>
</feature>
<dbReference type="PIRSF" id="PIRSF037488">
    <property type="entry name" value="Mt_Rho_GTPase"/>
    <property type="match status" value="1"/>
</dbReference>